<dbReference type="SUPFAM" id="SSF53335">
    <property type="entry name" value="S-adenosyl-L-methionine-dependent methyltransferases"/>
    <property type="match status" value="1"/>
</dbReference>
<dbReference type="Gene3D" id="3.40.50.150">
    <property type="entry name" value="Vaccinia Virus protein VP39"/>
    <property type="match status" value="1"/>
</dbReference>
<feature type="binding site" evidence="5">
    <location>
        <position position="123"/>
    </location>
    <ligand>
        <name>S-adenosyl-L-methionine</name>
        <dbReference type="ChEBI" id="CHEBI:59789"/>
    </ligand>
</feature>
<dbReference type="GO" id="GO:0010420">
    <property type="term" value="F:polyprenyldihydroxybenzoate methyltransferase activity"/>
    <property type="evidence" value="ECO:0007669"/>
    <property type="project" value="InterPro"/>
</dbReference>
<reference evidence="6 7" key="1">
    <citation type="journal article" date="2011" name="J. Bacteriol.">
        <title>Genome sequence of Taylorella equigenitalis MCE9, the causative agent of contagious equine metritis.</title>
        <authorList>
            <person name="Hebert L."/>
            <person name="Moumen B."/>
            <person name="Duquesne F."/>
            <person name="Breuil M.F."/>
            <person name="Laugier C."/>
            <person name="Batto J.M."/>
            <person name="Renault P."/>
            <person name="Petry S."/>
        </authorList>
    </citation>
    <scope>NUCLEOTIDE SEQUENCE [LARGE SCALE GENOMIC DNA]</scope>
    <source>
        <strain evidence="6 7">MCE9</strain>
    </source>
</reference>
<dbReference type="Pfam" id="PF13489">
    <property type="entry name" value="Methyltransf_23"/>
    <property type="match status" value="1"/>
</dbReference>
<accession>A0A654KI60</accession>
<dbReference type="EC" id="2.1.1.64" evidence="5"/>
<dbReference type="KEGG" id="teq:TEQUI_1156"/>
<feature type="binding site" evidence="5">
    <location>
        <position position="57"/>
    </location>
    <ligand>
        <name>S-adenosyl-L-methionine</name>
        <dbReference type="ChEBI" id="CHEBI:59789"/>
    </ligand>
</feature>
<keyword evidence="3 5" id="KW-0831">Ubiquinone biosynthesis</keyword>
<dbReference type="GO" id="GO:0032259">
    <property type="term" value="P:methylation"/>
    <property type="evidence" value="ECO:0007669"/>
    <property type="project" value="UniProtKB-KW"/>
</dbReference>
<name>A0A654KI60_TAYEM</name>
<dbReference type="InterPro" id="IPR029063">
    <property type="entry name" value="SAM-dependent_MTases_sf"/>
</dbReference>
<evidence type="ECO:0000256" key="1">
    <source>
        <dbReference type="ARBA" id="ARBA00022603"/>
    </source>
</evidence>
<evidence type="ECO:0000256" key="5">
    <source>
        <dbReference type="HAMAP-Rule" id="MF_00472"/>
    </source>
</evidence>
<dbReference type="NCBIfam" id="TIGR01983">
    <property type="entry name" value="UbiG"/>
    <property type="match status" value="1"/>
</dbReference>
<keyword evidence="6" id="KW-0830">Ubiquinone</keyword>
<dbReference type="PANTHER" id="PTHR43464">
    <property type="entry name" value="METHYLTRANSFERASE"/>
    <property type="match status" value="1"/>
</dbReference>
<gene>
    <name evidence="5" type="primary">ubiG</name>
    <name evidence="6" type="ordered locus">TEQUI_1156</name>
</gene>
<sequence>MTNVSKNELEKFSSIASKWWDKTSEFKTLHDINPIRLNWILSHIPSNLSELKVLDIGCGGGILAESLVKAGIENLTGIDLAKESITVAKLHALDSDLKINYEVISAEEHAVTNSGYYDVITCMELLEHVPSPQSLIEAVAKLLKPGGIAFFSTINRNLKSFALAIVVAEYVLGMVPKGTHTHSKFLKPSEIMRFARGCGLEFIDSSGFEYKPLTGEYELCRSLDINYMVAVRKNEL</sequence>
<comment type="catalytic activity">
    <reaction evidence="5">
        <text>a 3-demethylubiquinol + S-adenosyl-L-methionine = a ubiquinol + S-adenosyl-L-homocysteine + H(+)</text>
        <dbReference type="Rhea" id="RHEA:44380"/>
        <dbReference type="Rhea" id="RHEA-COMP:9566"/>
        <dbReference type="Rhea" id="RHEA-COMP:10914"/>
        <dbReference type="ChEBI" id="CHEBI:15378"/>
        <dbReference type="ChEBI" id="CHEBI:17976"/>
        <dbReference type="ChEBI" id="CHEBI:57856"/>
        <dbReference type="ChEBI" id="CHEBI:59789"/>
        <dbReference type="ChEBI" id="CHEBI:84422"/>
        <dbReference type="EC" id="2.1.1.64"/>
    </reaction>
</comment>
<evidence type="ECO:0000256" key="4">
    <source>
        <dbReference type="ARBA" id="ARBA00022691"/>
    </source>
</evidence>
<dbReference type="GO" id="GO:0061542">
    <property type="term" value="F:3-demethylubiquinol 3-O-methyltransferase activity"/>
    <property type="evidence" value="ECO:0007669"/>
    <property type="project" value="UniProtKB-UniRule"/>
</dbReference>
<dbReference type="EMBL" id="CP002456">
    <property type="protein sequence ID" value="ADU92079.1"/>
    <property type="molecule type" value="Genomic_DNA"/>
</dbReference>
<organism evidence="6 7">
    <name type="scientific">Taylorella equigenitalis (strain MCE9)</name>
    <dbReference type="NCBI Taxonomy" id="937774"/>
    <lineage>
        <taxon>Bacteria</taxon>
        <taxon>Pseudomonadati</taxon>
        <taxon>Pseudomonadota</taxon>
        <taxon>Betaproteobacteria</taxon>
        <taxon>Burkholderiales</taxon>
        <taxon>Alcaligenaceae</taxon>
        <taxon>Taylorella</taxon>
    </lineage>
</organism>
<comment type="catalytic activity">
    <reaction evidence="5">
        <text>a 3-(all-trans-polyprenyl)benzene-1,2-diol + S-adenosyl-L-methionine = a 2-methoxy-6-(all-trans-polyprenyl)phenol + S-adenosyl-L-homocysteine + H(+)</text>
        <dbReference type="Rhea" id="RHEA:31411"/>
        <dbReference type="Rhea" id="RHEA-COMP:9550"/>
        <dbReference type="Rhea" id="RHEA-COMP:9551"/>
        <dbReference type="ChEBI" id="CHEBI:15378"/>
        <dbReference type="ChEBI" id="CHEBI:57856"/>
        <dbReference type="ChEBI" id="CHEBI:59789"/>
        <dbReference type="ChEBI" id="CHEBI:62729"/>
        <dbReference type="ChEBI" id="CHEBI:62731"/>
        <dbReference type="EC" id="2.1.1.222"/>
    </reaction>
</comment>
<evidence type="ECO:0000313" key="7">
    <source>
        <dbReference type="Proteomes" id="UP000007472"/>
    </source>
</evidence>
<evidence type="ECO:0000256" key="3">
    <source>
        <dbReference type="ARBA" id="ARBA00022688"/>
    </source>
</evidence>
<proteinExistence type="inferred from homology"/>
<dbReference type="GO" id="GO:0102208">
    <property type="term" value="F:2-polyprenyl-6-hydroxyphenol methylase activity"/>
    <property type="evidence" value="ECO:0007669"/>
    <property type="project" value="UniProtKB-EC"/>
</dbReference>
<feature type="binding site" evidence="5">
    <location>
        <position position="79"/>
    </location>
    <ligand>
        <name>S-adenosyl-L-methionine</name>
        <dbReference type="ChEBI" id="CHEBI:59789"/>
    </ligand>
</feature>
<comment type="similarity">
    <text evidence="5">Belongs to the methyltransferase superfamily. UbiG/COQ3 family.</text>
</comment>
<comment type="pathway">
    <text evidence="5">Cofactor biosynthesis; ubiquinone biosynthesis.</text>
</comment>
<dbReference type="CDD" id="cd02440">
    <property type="entry name" value="AdoMet_MTases"/>
    <property type="match status" value="1"/>
</dbReference>
<evidence type="ECO:0000256" key="2">
    <source>
        <dbReference type="ARBA" id="ARBA00022679"/>
    </source>
</evidence>
<dbReference type="AlphaFoldDB" id="A0A654KI60"/>
<dbReference type="InterPro" id="IPR010233">
    <property type="entry name" value="UbiG_MeTrfase"/>
</dbReference>
<keyword evidence="4 5" id="KW-0949">S-adenosyl-L-methionine</keyword>
<comment type="function">
    <text evidence="5">O-methyltransferase that catalyzes the 2 O-methylation steps in the ubiquinone biosynthetic pathway.</text>
</comment>
<dbReference type="Proteomes" id="UP000007472">
    <property type="component" value="Chromosome"/>
</dbReference>
<keyword evidence="1 5" id="KW-0489">Methyltransferase</keyword>
<feature type="binding site" evidence="5">
    <location>
        <position position="36"/>
    </location>
    <ligand>
        <name>S-adenosyl-L-methionine</name>
        <dbReference type="ChEBI" id="CHEBI:59789"/>
    </ligand>
</feature>
<dbReference type="PANTHER" id="PTHR43464:SF19">
    <property type="entry name" value="UBIQUINONE BIOSYNTHESIS O-METHYLTRANSFERASE, MITOCHONDRIAL"/>
    <property type="match status" value="1"/>
</dbReference>
<dbReference type="EC" id="2.1.1.222" evidence="5"/>
<protein>
    <recommendedName>
        <fullName evidence="5">Ubiquinone biosynthesis O-methyltransferase</fullName>
    </recommendedName>
    <alternativeName>
        <fullName evidence="5">2-polyprenyl-6-hydroxyphenol methylase</fullName>
        <ecNumber evidence="5">2.1.1.222</ecNumber>
    </alternativeName>
    <alternativeName>
        <fullName evidence="5">3-demethylubiquinone 3-O-methyltransferase</fullName>
        <ecNumber evidence="5">2.1.1.64</ecNumber>
    </alternativeName>
</protein>
<dbReference type="HAMAP" id="MF_00472">
    <property type="entry name" value="UbiG"/>
    <property type="match status" value="1"/>
</dbReference>
<dbReference type="UniPathway" id="UPA00232"/>
<evidence type="ECO:0000313" key="6">
    <source>
        <dbReference type="EMBL" id="ADU92079.1"/>
    </source>
</evidence>
<keyword evidence="2 5" id="KW-0808">Transferase</keyword>